<evidence type="ECO:0000313" key="1">
    <source>
        <dbReference type="EMBL" id="GIY09968.1"/>
    </source>
</evidence>
<reference evidence="1 2" key="1">
    <citation type="submission" date="2021-06" db="EMBL/GenBank/DDBJ databases">
        <title>Caerostris darwini draft genome.</title>
        <authorList>
            <person name="Kono N."/>
            <person name="Arakawa K."/>
        </authorList>
    </citation>
    <scope>NUCLEOTIDE SEQUENCE [LARGE SCALE GENOMIC DNA]</scope>
</reference>
<organism evidence="1 2">
    <name type="scientific">Caerostris darwini</name>
    <dbReference type="NCBI Taxonomy" id="1538125"/>
    <lineage>
        <taxon>Eukaryota</taxon>
        <taxon>Metazoa</taxon>
        <taxon>Ecdysozoa</taxon>
        <taxon>Arthropoda</taxon>
        <taxon>Chelicerata</taxon>
        <taxon>Arachnida</taxon>
        <taxon>Araneae</taxon>
        <taxon>Araneomorphae</taxon>
        <taxon>Entelegynae</taxon>
        <taxon>Araneoidea</taxon>
        <taxon>Araneidae</taxon>
        <taxon>Caerostris</taxon>
    </lineage>
</organism>
<dbReference type="AlphaFoldDB" id="A0AAV4QIT7"/>
<protein>
    <submittedName>
        <fullName evidence="1">Uncharacterized protein</fullName>
    </submittedName>
</protein>
<evidence type="ECO:0000313" key="2">
    <source>
        <dbReference type="Proteomes" id="UP001054837"/>
    </source>
</evidence>
<dbReference type="Proteomes" id="UP001054837">
    <property type="component" value="Unassembled WGS sequence"/>
</dbReference>
<proteinExistence type="predicted"/>
<name>A0AAV4QIT7_9ARAC</name>
<dbReference type="EMBL" id="BPLQ01004695">
    <property type="protein sequence ID" value="GIY09968.1"/>
    <property type="molecule type" value="Genomic_DNA"/>
</dbReference>
<comment type="caution">
    <text evidence="1">The sequence shown here is derived from an EMBL/GenBank/DDBJ whole genome shotgun (WGS) entry which is preliminary data.</text>
</comment>
<sequence length="131" mass="14737">MQMEKCLGKLGKRSRRSQSLILPPVCEKVPFDPRPFSLCGVNYRPGKRRICLPASERVEFRKSAYCDANGEVSGKVGQEKPSFSISDSSLPCVCERKFLLIRDLSPFAVLITVLGKEGSVFRPQREVQFRA</sequence>
<gene>
    <name evidence="1" type="ORF">CDAR_448471</name>
</gene>
<keyword evidence="2" id="KW-1185">Reference proteome</keyword>
<accession>A0AAV4QIT7</accession>